<keyword evidence="2" id="KW-1185">Reference proteome</keyword>
<evidence type="ECO:0000313" key="2">
    <source>
        <dbReference type="Proteomes" id="UP001159363"/>
    </source>
</evidence>
<comment type="caution">
    <text evidence="1">The sequence shown here is derived from an EMBL/GenBank/DDBJ whole genome shotgun (WGS) entry which is preliminary data.</text>
</comment>
<name>A0ABQ9HK52_9NEOP</name>
<evidence type="ECO:0000313" key="1">
    <source>
        <dbReference type="EMBL" id="KAJ8884731.1"/>
    </source>
</evidence>
<dbReference type="Proteomes" id="UP001159363">
    <property type="component" value="Chromosome X"/>
</dbReference>
<sequence>MLSHRAVYNTTSYDPVTSVPALFCTTRCPPTILEDTHHGVQIETQGGTSIAVQVWNLVTTTSALMEELRENIIIGQPCLHQQDINIEMSKERLHASTAS</sequence>
<gene>
    <name evidence="1" type="ORF">PR048_010927</name>
</gene>
<organism evidence="1 2">
    <name type="scientific">Dryococelus australis</name>
    <dbReference type="NCBI Taxonomy" id="614101"/>
    <lineage>
        <taxon>Eukaryota</taxon>
        <taxon>Metazoa</taxon>
        <taxon>Ecdysozoa</taxon>
        <taxon>Arthropoda</taxon>
        <taxon>Hexapoda</taxon>
        <taxon>Insecta</taxon>
        <taxon>Pterygota</taxon>
        <taxon>Neoptera</taxon>
        <taxon>Polyneoptera</taxon>
        <taxon>Phasmatodea</taxon>
        <taxon>Verophasmatodea</taxon>
        <taxon>Anareolatae</taxon>
        <taxon>Phasmatidae</taxon>
        <taxon>Eurycanthinae</taxon>
        <taxon>Dryococelus</taxon>
    </lineage>
</organism>
<proteinExistence type="predicted"/>
<protein>
    <submittedName>
        <fullName evidence="1">Uncharacterized protein</fullName>
    </submittedName>
</protein>
<accession>A0ABQ9HK52</accession>
<dbReference type="EMBL" id="JARBHB010000004">
    <property type="protein sequence ID" value="KAJ8884731.1"/>
    <property type="molecule type" value="Genomic_DNA"/>
</dbReference>
<reference evidence="1 2" key="1">
    <citation type="submission" date="2023-02" db="EMBL/GenBank/DDBJ databases">
        <title>LHISI_Scaffold_Assembly.</title>
        <authorList>
            <person name="Stuart O.P."/>
            <person name="Cleave R."/>
            <person name="Magrath M.J.L."/>
            <person name="Mikheyev A.S."/>
        </authorList>
    </citation>
    <scope>NUCLEOTIDE SEQUENCE [LARGE SCALE GENOMIC DNA]</scope>
    <source>
        <strain evidence="1">Daus_M_001</strain>
        <tissue evidence="1">Leg muscle</tissue>
    </source>
</reference>